<dbReference type="AlphaFoldDB" id="A0AAN8NZ18"/>
<dbReference type="FunFam" id="3.40.50.300:FF:000343">
    <property type="entry name" value="Ras family gtpase"/>
    <property type="match status" value="1"/>
</dbReference>
<organism evidence="11 12">
    <name type="scientific">Polyplax serrata</name>
    <name type="common">Common mouse louse</name>
    <dbReference type="NCBI Taxonomy" id="468196"/>
    <lineage>
        <taxon>Eukaryota</taxon>
        <taxon>Metazoa</taxon>
        <taxon>Ecdysozoa</taxon>
        <taxon>Arthropoda</taxon>
        <taxon>Hexapoda</taxon>
        <taxon>Insecta</taxon>
        <taxon>Pterygota</taxon>
        <taxon>Neoptera</taxon>
        <taxon>Paraneoptera</taxon>
        <taxon>Psocodea</taxon>
        <taxon>Troctomorpha</taxon>
        <taxon>Phthiraptera</taxon>
        <taxon>Anoplura</taxon>
        <taxon>Polyplacidae</taxon>
        <taxon>Polyplax</taxon>
    </lineage>
</organism>
<dbReference type="PANTHER" id="PTHR24070">
    <property type="entry name" value="RAS, DI-RAS, AND RHEB FAMILY MEMBERS OF SMALL GTPASE SUPERFAMILY"/>
    <property type="match status" value="1"/>
</dbReference>
<dbReference type="PROSITE" id="PS51419">
    <property type="entry name" value="RAB"/>
    <property type="match status" value="1"/>
</dbReference>
<dbReference type="Proteomes" id="UP001372834">
    <property type="component" value="Unassembled WGS sequence"/>
</dbReference>
<dbReference type="SMART" id="SM00175">
    <property type="entry name" value="RAB"/>
    <property type="match status" value="1"/>
</dbReference>
<dbReference type="InterPro" id="IPR020849">
    <property type="entry name" value="Small_GTPase_Ras-type"/>
</dbReference>
<proteinExistence type="predicted"/>
<dbReference type="InterPro" id="IPR027417">
    <property type="entry name" value="P-loop_NTPase"/>
</dbReference>
<evidence type="ECO:0000256" key="8">
    <source>
        <dbReference type="ARBA" id="ARBA00023136"/>
    </source>
</evidence>
<dbReference type="InterPro" id="IPR005225">
    <property type="entry name" value="Small_GTP-bd"/>
</dbReference>
<dbReference type="SUPFAM" id="SSF52540">
    <property type="entry name" value="P-loop containing nucleoside triphosphate hydrolases"/>
    <property type="match status" value="1"/>
</dbReference>
<protein>
    <recommendedName>
        <fullName evidence="2">small monomeric GTPase</fullName>
        <ecNumber evidence="2">3.6.5.2</ecNumber>
    </recommendedName>
</protein>
<keyword evidence="4" id="KW-0488">Methylation</keyword>
<dbReference type="GO" id="GO:0003925">
    <property type="term" value="F:G protein activity"/>
    <property type="evidence" value="ECO:0007669"/>
    <property type="project" value="UniProtKB-EC"/>
</dbReference>
<accession>A0AAN8NZ18</accession>
<name>A0AAN8NZ18_POLSC</name>
<dbReference type="GO" id="GO:0007165">
    <property type="term" value="P:signal transduction"/>
    <property type="evidence" value="ECO:0007669"/>
    <property type="project" value="InterPro"/>
</dbReference>
<evidence type="ECO:0000313" key="11">
    <source>
        <dbReference type="EMBL" id="KAK6630635.1"/>
    </source>
</evidence>
<gene>
    <name evidence="11" type="ORF">RUM43_014620</name>
</gene>
<keyword evidence="9" id="KW-0449">Lipoprotein</keyword>
<evidence type="ECO:0000256" key="3">
    <source>
        <dbReference type="ARBA" id="ARBA00022475"/>
    </source>
</evidence>
<dbReference type="SMART" id="SM00174">
    <property type="entry name" value="RHO"/>
    <property type="match status" value="1"/>
</dbReference>
<evidence type="ECO:0000256" key="1">
    <source>
        <dbReference type="ARBA" id="ARBA00004236"/>
    </source>
</evidence>
<dbReference type="GO" id="GO:0005525">
    <property type="term" value="F:GTP binding"/>
    <property type="evidence" value="ECO:0007669"/>
    <property type="project" value="UniProtKB-KW"/>
</dbReference>
<evidence type="ECO:0000256" key="2">
    <source>
        <dbReference type="ARBA" id="ARBA00011984"/>
    </source>
</evidence>
<dbReference type="InterPro" id="IPR001806">
    <property type="entry name" value="Small_GTPase"/>
</dbReference>
<evidence type="ECO:0000256" key="10">
    <source>
        <dbReference type="ARBA" id="ARBA00046278"/>
    </source>
</evidence>
<dbReference type="SMART" id="SM00173">
    <property type="entry name" value="RAS"/>
    <property type="match status" value="1"/>
</dbReference>
<evidence type="ECO:0000256" key="6">
    <source>
        <dbReference type="ARBA" id="ARBA00022801"/>
    </source>
</evidence>
<evidence type="ECO:0000256" key="9">
    <source>
        <dbReference type="ARBA" id="ARBA00023288"/>
    </source>
</evidence>
<comment type="subcellular location">
    <subcellularLocation>
        <location evidence="1">Cell membrane</location>
    </subcellularLocation>
    <subcellularLocation>
        <location evidence="10">Endomembrane system</location>
        <topology evidence="10">Lipid-anchor</topology>
        <orientation evidence="10">Cytoplasmic side</orientation>
    </subcellularLocation>
</comment>
<sequence length="309" mass="35830">MRSSVSKSAFDLKGSFPVQGYKPLIKNLVGVLVNHKLIKLQVVRRRALRGRSMARRRELLLENAKQWIKVKEERTRQKEVEDLHPPRPPGEGYECTRSLFWEMEELENQPLRLVAKIPNIIIYFAALTLQFVSHSFSEYHDPTIEDAYQQQAVIDGEAALLDILDTAGQIEFNAMRDQYMRCGEGFIICYSVTDRHSFQEAVEYKKLINKVRASEDIPLILIGNKCDLQHQRKVTMEEGTALAQQFGCPFFETSAALRHFVDDAFHTLIREIRAKEKGRHSGDKHHSSKWKRLRSILSVIFKKKSHYSF</sequence>
<dbReference type="EC" id="3.6.5.2" evidence="2"/>
<evidence type="ECO:0000256" key="4">
    <source>
        <dbReference type="ARBA" id="ARBA00022481"/>
    </source>
</evidence>
<dbReference type="PRINTS" id="PR00449">
    <property type="entry name" value="RASTRNSFRMNG"/>
</dbReference>
<dbReference type="PROSITE" id="PS51421">
    <property type="entry name" value="RAS"/>
    <property type="match status" value="1"/>
</dbReference>
<dbReference type="EMBL" id="JAWJWE010000010">
    <property type="protein sequence ID" value="KAK6630635.1"/>
    <property type="molecule type" value="Genomic_DNA"/>
</dbReference>
<comment type="caution">
    <text evidence="11">The sequence shown here is derived from an EMBL/GenBank/DDBJ whole genome shotgun (WGS) entry which is preliminary data.</text>
</comment>
<keyword evidence="5" id="KW-0547">Nucleotide-binding</keyword>
<dbReference type="GO" id="GO:0005886">
    <property type="term" value="C:plasma membrane"/>
    <property type="evidence" value="ECO:0007669"/>
    <property type="project" value="UniProtKB-SubCell"/>
</dbReference>
<reference evidence="11 12" key="1">
    <citation type="submission" date="2023-10" db="EMBL/GenBank/DDBJ databases">
        <title>Genomes of two closely related lineages of the louse Polyplax serrata with different host specificities.</title>
        <authorList>
            <person name="Martinu J."/>
            <person name="Tarabai H."/>
            <person name="Stefka J."/>
            <person name="Hypsa V."/>
        </authorList>
    </citation>
    <scope>NUCLEOTIDE SEQUENCE [LARGE SCALE GENOMIC DNA]</scope>
    <source>
        <strain evidence="11">HR10_N</strain>
    </source>
</reference>
<keyword evidence="8" id="KW-0472">Membrane</keyword>
<evidence type="ECO:0000313" key="12">
    <source>
        <dbReference type="Proteomes" id="UP001372834"/>
    </source>
</evidence>
<dbReference type="GO" id="GO:0012505">
    <property type="term" value="C:endomembrane system"/>
    <property type="evidence" value="ECO:0007669"/>
    <property type="project" value="UniProtKB-SubCell"/>
</dbReference>
<evidence type="ECO:0000256" key="7">
    <source>
        <dbReference type="ARBA" id="ARBA00023134"/>
    </source>
</evidence>
<keyword evidence="3" id="KW-1003">Cell membrane</keyword>
<keyword evidence="7" id="KW-0342">GTP-binding</keyword>
<evidence type="ECO:0000256" key="5">
    <source>
        <dbReference type="ARBA" id="ARBA00022741"/>
    </source>
</evidence>
<keyword evidence="6" id="KW-0378">Hydrolase</keyword>
<dbReference type="Gene3D" id="3.40.50.300">
    <property type="entry name" value="P-loop containing nucleotide triphosphate hydrolases"/>
    <property type="match status" value="1"/>
</dbReference>
<dbReference type="NCBIfam" id="TIGR00231">
    <property type="entry name" value="small_GTP"/>
    <property type="match status" value="1"/>
</dbReference>
<dbReference type="Pfam" id="PF00071">
    <property type="entry name" value="Ras"/>
    <property type="match status" value="1"/>
</dbReference>